<name>A0ABU4JGN2_9FLAO</name>
<gene>
    <name evidence="1" type="ORF">NG800_007985</name>
</gene>
<comment type="caution">
    <text evidence="1">The sequence shown here is derived from an EMBL/GenBank/DDBJ whole genome shotgun (WGS) entry which is preliminary data.</text>
</comment>
<evidence type="ECO:0000313" key="1">
    <source>
        <dbReference type="EMBL" id="MDW8548846.1"/>
    </source>
</evidence>
<dbReference type="Proteomes" id="UP001204439">
    <property type="component" value="Unassembled WGS sequence"/>
</dbReference>
<dbReference type="EMBL" id="JAMXLT020000011">
    <property type="protein sequence ID" value="MDW8548846.1"/>
    <property type="molecule type" value="Genomic_DNA"/>
</dbReference>
<keyword evidence="2" id="KW-1185">Reference proteome</keyword>
<organism evidence="1 2">
    <name type="scientific">Epilithonimonas ginsengisoli</name>
    <dbReference type="NCBI Taxonomy" id="1245592"/>
    <lineage>
        <taxon>Bacteria</taxon>
        <taxon>Pseudomonadati</taxon>
        <taxon>Bacteroidota</taxon>
        <taxon>Flavobacteriia</taxon>
        <taxon>Flavobacteriales</taxon>
        <taxon>Weeksellaceae</taxon>
        <taxon>Chryseobacterium group</taxon>
        <taxon>Epilithonimonas</taxon>
    </lineage>
</organism>
<proteinExistence type="predicted"/>
<reference evidence="1 2" key="1">
    <citation type="submission" date="2023-11" db="EMBL/GenBank/DDBJ databases">
        <title>First isolation, identification, and characterization of non-pathogenic Epilithonimonas ginsengisoli isolated from diseased farmed rainbow trout (Oncorhynchus mykiss) in Chile.</title>
        <authorList>
            <person name="Miranda C.D."/>
            <person name="Irgang R."/>
            <person name="Concha C."/>
            <person name="Rojas R."/>
            <person name="Avendano R."/>
        </authorList>
    </citation>
    <scope>NUCLEOTIDE SEQUENCE [LARGE SCALE GENOMIC DNA]</scope>
    <source>
        <strain evidence="1 2">FP99</strain>
    </source>
</reference>
<dbReference type="RefSeq" id="WP_063968402.1">
    <property type="nucleotide sequence ID" value="NZ_JAMXLT020000011.1"/>
</dbReference>
<evidence type="ECO:0000313" key="2">
    <source>
        <dbReference type="Proteomes" id="UP001204439"/>
    </source>
</evidence>
<accession>A0ABU4JGN2</accession>
<protein>
    <submittedName>
        <fullName evidence="1">Uncharacterized protein</fullName>
    </submittedName>
</protein>
<sequence length="151" mass="17042">MADHLHPNPWNFHNTDKELASPNLLSKLVYYDLNEIAMGAPLGGPCCLEGNGEKVKVHNWCGGPPVWHTDAQLIAIPIWKRDPAKGTIQQLGIVDVKHRELKIYSKTFRVLDLQSFDKTIVHGVDSPIYNRETVSFDIETEKVESIIKLTN</sequence>